<dbReference type="eggNOG" id="COG0845">
    <property type="taxonomic scope" value="Bacteria"/>
</dbReference>
<organism evidence="9 10">
    <name type="scientific">Clostridium saccharoperbutylacetonicum N1-4(HMT)</name>
    <dbReference type="NCBI Taxonomy" id="931276"/>
    <lineage>
        <taxon>Bacteria</taxon>
        <taxon>Bacillati</taxon>
        <taxon>Bacillota</taxon>
        <taxon>Clostridia</taxon>
        <taxon>Eubacteriales</taxon>
        <taxon>Clostridiaceae</taxon>
        <taxon>Clostridium</taxon>
    </lineage>
</organism>
<feature type="domain" description="YbhG-like alpha-helical hairpin" evidence="6">
    <location>
        <begin position="88"/>
        <end position="189"/>
    </location>
</feature>
<dbReference type="Gene3D" id="2.40.420.20">
    <property type="match status" value="1"/>
</dbReference>
<dbReference type="Pfam" id="PF25989">
    <property type="entry name" value="YknX_C"/>
    <property type="match status" value="1"/>
</dbReference>
<keyword evidence="5" id="KW-0732">Signal</keyword>
<dbReference type="PATRIC" id="fig|931276.5.peg.666"/>
<name>M1MSC8_9CLOT</name>
<dbReference type="GO" id="GO:0016020">
    <property type="term" value="C:membrane"/>
    <property type="evidence" value="ECO:0007669"/>
    <property type="project" value="InterPro"/>
</dbReference>
<keyword evidence="3 4" id="KW-0175">Coiled coil</keyword>
<evidence type="ECO:0000256" key="2">
    <source>
        <dbReference type="ARBA" id="ARBA00009477"/>
    </source>
</evidence>
<dbReference type="InterPro" id="IPR050465">
    <property type="entry name" value="UPF0194_transport"/>
</dbReference>
<dbReference type="PANTHER" id="PTHR32347">
    <property type="entry name" value="EFFLUX SYSTEM COMPONENT YKNX-RELATED"/>
    <property type="match status" value="1"/>
</dbReference>
<dbReference type="InterPro" id="IPR059052">
    <property type="entry name" value="HH_YbhG-like"/>
</dbReference>
<dbReference type="NCBIfam" id="TIGR01730">
    <property type="entry name" value="RND_mfp"/>
    <property type="match status" value="1"/>
</dbReference>
<evidence type="ECO:0000256" key="5">
    <source>
        <dbReference type="SAM" id="SignalP"/>
    </source>
</evidence>
<comment type="subcellular location">
    <subcellularLocation>
        <location evidence="1">Cell envelope</location>
    </subcellularLocation>
</comment>
<dbReference type="RefSeq" id="WP_015390818.1">
    <property type="nucleotide sequence ID" value="NC_020291.1"/>
</dbReference>
<dbReference type="Gene3D" id="2.40.50.100">
    <property type="match status" value="1"/>
</dbReference>
<proteinExistence type="inferred from homology"/>
<evidence type="ECO:0000259" key="8">
    <source>
        <dbReference type="Pfam" id="PF25990"/>
    </source>
</evidence>
<evidence type="ECO:0000313" key="10">
    <source>
        <dbReference type="Proteomes" id="UP000011728"/>
    </source>
</evidence>
<feature type="domain" description="YknX-like beta-barrel" evidence="8">
    <location>
        <begin position="256"/>
        <end position="334"/>
    </location>
</feature>
<dbReference type="OrthoDB" id="9791520at2"/>
<dbReference type="Pfam" id="PF25881">
    <property type="entry name" value="HH_YBHG"/>
    <property type="match status" value="1"/>
</dbReference>
<protein>
    <submittedName>
        <fullName evidence="9">RND family efflux transporter, MFP subunit</fullName>
    </submittedName>
</protein>
<dbReference type="Proteomes" id="UP000011728">
    <property type="component" value="Chromosome"/>
</dbReference>
<feature type="domain" description="YknX-like C-terminal permuted SH3-like" evidence="7">
    <location>
        <begin position="344"/>
        <end position="409"/>
    </location>
</feature>
<sequence>MKHKKLFLSFAVALICMAGAFGYILMQQGQAVDTSIVARGEIQKYVEDTASVQSNKKQTLYIEGSGKINNIKVNVGDSVKKDDVLLTMDTKELELKLKDANSKVEAAKAQLKSTDISNYASKIEVAEAEVNKANVAYEAAKRNLNNSKTLYEAASISKQDFDTANDAFKSAEAALKASNSQLEDIKKGTPSYVKDGYAAGVEQALILKESIMSELDKQKILAPNDGIVIEKLVEDNLIGAPGTAAFVIGDTKSLELEANILSDDIYKVKIGNEVEISGKAIGDSILKGKVTQIAPEAKNITSSLGVNQKRVEVTIEISDNTELLKPGYDLEVKIITEGKSDTLIVPDSAVFDYQESSCVFVVDNGKAVIRQIKKGIESDKIIEVLDGLKEGEKIITKPNNDIKEGMRIK</sequence>
<dbReference type="InterPro" id="IPR006143">
    <property type="entry name" value="RND_pump_MFP"/>
</dbReference>
<dbReference type="AlphaFoldDB" id="M1MSC8"/>
<dbReference type="GO" id="GO:0022857">
    <property type="term" value="F:transmembrane transporter activity"/>
    <property type="evidence" value="ECO:0007669"/>
    <property type="project" value="InterPro"/>
</dbReference>
<dbReference type="KEGG" id="csr:Cspa_c07070"/>
<evidence type="ECO:0000313" key="9">
    <source>
        <dbReference type="EMBL" id="AGF54492.1"/>
    </source>
</evidence>
<evidence type="ECO:0000256" key="3">
    <source>
        <dbReference type="ARBA" id="ARBA00023054"/>
    </source>
</evidence>
<dbReference type="GO" id="GO:0030313">
    <property type="term" value="C:cell envelope"/>
    <property type="evidence" value="ECO:0007669"/>
    <property type="project" value="UniProtKB-SubCell"/>
</dbReference>
<dbReference type="EMBL" id="CP004121">
    <property type="protein sequence ID" value="AGF54492.1"/>
    <property type="molecule type" value="Genomic_DNA"/>
</dbReference>
<feature type="chain" id="PRO_5038977694" evidence="5">
    <location>
        <begin position="21"/>
        <end position="409"/>
    </location>
</feature>
<reference evidence="9 10" key="1">
    <citation type="submission" date="2013-02" db="EMBL/GenBank/DDBJ databases">
        <title>Genome sequence of Clostridium saccharoperbutylacetonicum N1-4(HMT).</title>
        <authorList>
            <person name="Poehlein A."/>
            <person name="Daniel R."/>
        </authorList>
    </citation>
    <scope>NUCLEOTIDE SEQUENCE [LARGE SCALE GENOMIC DNA]</scope>
    <source>
        <strain evidence="10">N1-4(HMT)</strain>
    </source>
</reference>
<evidence type="ECO:0000259" key="7">
    <source>
        <dbReference type="Pfam" id="PF25989"/>
    </source>
</evidence>
<dbReference type="STRING" id="36745.CLSAP_07530"/>
<comment type="similarity">
    <text evidence="2">Belongs to the membrane fusion protein (MFP) (TC 8.A.1) family.</text>
</comment>
<dbReference type="Gene3D" id="2.40.30.170">
    <property type="match status" value="1"/>
</dbReference>
<accession>M1MSC8</accession>
<evidence type="ECO:0000259" key="6">
    <source>
        <dbReference type="Pfam" id="PF25881"/>
    </source>
</evidence>
<dbReference type="InterPro" id="IPR058637">
    <property type="entry name" value="YknX-like_C"/>
</dbReference>
<dbReference type="HOGENOM" id="CLU_018816_14_5_9"/>
<dbReference type="InterPro" id="IPR058636">
    <property type="entry name" value="Beta-barrel_YknX"/>
</dbReference>
<evidence type="ECO:0000256" key="4">
    <source>
        <dbReference type="SAM" id="Coils"/>
    </source>
</evidence>
<dbReference type="Pfam" id="PF25990">
    <property type="entry name" value="Beta-barrel_YknX"/>
    <property type="match status" value="1"/>
</dbReference>
<dbReference type="Gene3D" id="1.10.287.470">
    <property type="entry name" value="Helix hairpin bin"/>
    <property type="match status" value="2"/>
</dbReference>
<evidence type="ECO:0000256" key="1">
    <source>
        <dbReference type="ARBA" id="ARBA00004196"/>
    </source>
</evidence>
<gene>
    <name evidence="9" type="ORF">Cspa_c07070</name>
</gene>
<feature type="signal peptide" evidence="5">
    <location>
        <begin position="1"/>
        <end position="20"/>
    </location>
</feature>
<feature type="coiled-coil region" evidence="4">
    <location>
        <begin position="90"/>
        <end position="143"/>
    </location>
</feature>
<keyword evidence="10" id="KW-1185">Reference proteome</keyword>